<dbReference type="InterPro" id="IPR005467">
    <property type="entry name" value="His_kinase_dom"/>
</dbReference>
<keyword evidence="4" id="KW-0808">Transferase</keyword>
<dbReference type="SUPFAM" id="SSF47384">
    <property type="entry name" value="Homodimeric domain of signal transducing histidine kinase"/>
    <property type="match status" value="1"/>
</dbReference>
<evidence type="ECO:0000256" key="7">
    <source>
        <dbReference type="SAM" id="MobiDB-lite"/>
    </source>
</evidence>
<feature type="domain" description="Histidine kinase" evidence="8">
    <location>
        <begin position="532"/>
        <end position="783"/>
    </location>
</feature>
<dbReference type="CDD" id="cd00156">
    <property type="entry name" value="REC"/>
    <property type="match status" value="1"/>
</dbReference>
<dbReference type="PROSITE" id="PS50113">
    <property type="entry name" value="PAC"/>
    <property type="match status" value="2"/>
</dbReference>
<keyword evidence="5" id="KW-0418">Kinase</keyword>
<dbReference type="PROSITE" id="PS50112">
    <property type="entry name" value="PAS"/>
    <property type="match status" value="3"/>
</dbReference>
<dbReference type="Proteomes" id="UP000253273">
    <property type="component" value="Chromosome"/>
</dbReference>
<organism evidence="12 13">
    <name type="scientific">Haloplanus rubicundus</name>
    <dbReference type="NCBI Taxonomy" id="1547898"/>
    <lineage>
        <taxon>Archaea</taxon>
        <taxon>Methanobacteriati</taxon>
        <taxon>Methanobacteriota</taxon>
        <taxon>Stenosarchaea group</taxon>
        <taxon>Halobacteria</taxon>
        <taxon>Halobacteriales</taxon>
        <taxon>Haloferacaceae</taxon>
        <taxon>Haloplanus</taxon>
    </lineage>
</organism>
<dbReference type="SUPFAM" id="SSF52172">
    <property type="entry name" value="CheY-like"/>
    <property type="match status" value="1"/>
</dbReference>
<feature type="modified residue" description="4-aspartylphosphate" evidence="6">
    <location>
        <position position="60"/>
    </location>
</feature>
<feature type="domain" description="PAS" evidence="10">
    <location>
        <begin position="395"/>
        <end position="465"/>
    </location>
</feature>
<dbReference type="EC" id="2.7.13.3" evidence="2"/>
<name>A0A345E698_9EURY</name>
<evidence type="ECO:0000259" key="11">
    <source>
        <dbReference type="PROSITE" id="PS50113"/>
    </source>
</evidence>
<dbReference type="InterPro" id="IPR036097">
    <property type="entry name" value="HisK_dim/P_sf"/>
</dbReference>
<feature type="domain" description="PAS" evidence="10">
    <location>
        <begin position="273"/>
        <end position="345"/>
    </location>
</feature>
<sequence length="788" mass="87001">MFTVTEPIHVLHVDDDADFAALTATFLEREDDRFVVDTATSVDAGLDRLAAGGVDCVVSDYDMDRTNGIDFLTRVRDGYGDLPFVLFTGKGSEEVASEAISAGVTDYLQKGRGTERYEILAHRISNAVEAHRSHAESETQRQRLEGILKTVPGCIVQVDTDGRFVFANERAKEVLGLERSAVTDRAYNDPEWRIRDLDGEPIPDAELPFSKVCRREAPIYGDRHTIQWPDGTEKLLRINGAPLFDGDGAFEGVVFSLTDITAERERRRTLEETERRLDLAMEATDTGVWEWYPETDTLVWDETLERVMGLDSGEFEGTYEAFADRVHPADLPTVERAAEHALETGDAYRSEFRMFHADGSVVWVEARGQVVDGRLLGIHHDITERKRREREVERTKGRLDSILENTTTPMFMKDEDGAYLFVNRRYEELFGLTEAQVVGHTDEELHPSSMAAEVRANDRQVVETGEPLTTEERIVVDGEERIFLTSKVPVHDGSDDGEPNAVFGVAKDITEREAYRSKLERQNELLEQFAGVVSHDLRSPLTVAQGRLDLASTECDSPHLDDASDALARCQELIDDLLTLARTGERTTTVEPVSLADAVEDCWQTVETGDATLDIATTRTVRADHSRLEQLLQNLVQNAVEHGSTSPRSHAPEDAVKHGSTSPRSHAPEDAVKHGSTSPRSHAPEDAVEHGSTGNQTQSDDAVEHGGSGLTITVGDLDRGFYVADDGTGFPADAYERVFEAGYSTDDEATGFGLGIVAQVAADHGWTVDVTRSEAGGARFEIRGVETA</sequence>
<reference evidence="12 13" key="1">
    <citation type="submission" date="2018-07" db="EMBL/GenBank/DDBJ databases">
        <title>Genome sequences of Haloplanus sp. CBA1113.</title>
        <authorList>
            <person name="Kim Y.B."/>
            <person name="Roh S.W."/>
        </authorList>
    </citation>
    <scope>NUCLEOTIDE SEQUENCE [LARGE SCALE GENOMIC DNA]</scope>
    <source>
        <strain evidence="12 13">CBA1113</strain>
    </source>
</reference>
<dbReference type="InterPro" id="IPR000700">
    <property type="entry name" value="PAS-assoc_C"/>
</dbReference>
<dbReference type="GeneID" id="37284819"/>
<keyword evidence="13" id="KW-1185">Reference proteome</keyword>
<dbReference type="InterPro" id="IPR052162">
    <property type="entry name" value="Sensor_kinase/Photoreceptor"/>
</dbReference>
<dbReference type="PROSITE" id="PS50110">
    <property type="entry name" value="RESPONSE_REGULATORY"/>
    <property type="match status" value="1"/>
</dbReference>
<dbReference type="Gene3D" id="1.10.287.130">
    <property type="match status" value="1"/>
</dbReference>
<dbReference type="Gene3D" id="3.30.565.10">
    <property type="entry name" value="Histidine kinase-like ATPase, C-terminal domain"/>
    <property type="match status" value="1"/>
</dbReference>
<dbReference type="Pfam" id="PF00072">
    <property type="entry name" value="Response_reg"/>
    <property type="match status" value="1"/>
</dbReference>
<dbReference type="InterPro" id="IPR035965">
    <property type="entry name" value="PAS-like_dom_sf"/>
</dbReference>
<dbReference type="SUPFAM" id="SSF55785">
    <property type="entry name" value="PYP-like sensor domain (PAS domain)"/>
    <property type="match status" value="3"/>
</dbReference>
<dbReference type="AlphaFoldDB" id="A0A345E698"/>
<dbReference type="RefSeq" id="WP_114586842.1">
    <property type="nucleotide sequence ID" value="NZ_CP031150.1"/>
</dbReference>
<evidence type="ECO:0000256" key="2">
    <source>
        <dbReference type="ARBA" id="ARBA00012438"/>
    </source>
</evidence>
<keyword evidence="3 6" id="KW-0597">Phosphoprotein</keyword>
<dbReference type="InterPro" id="IPR013656">
    <property type="entry name" value="PAS_4"/>
</dbReference>
<proteinExistence type="predicted"/>
<dbReference type="Pfam" id="PF00512">
    <property type="entry name" value="HisKA"/>
    <property type="match status" value="1"/>
</dbReference>
<dbReference type="Gene3D" id="2.10.70.100">
    <property type="match status" value="1"/>
</dbReference>
<dbReference type="SMART" id="SM00448">
    <property type="entry name" value="REC"/>
    <property type="match status" value="1"/>
</dbReference>
<dbReference type="InterPro" id="IPR000014">
    <property type="entry name" value="PAS"/>
</dbReference>
<dbReference type="CDD" id="cd00082">
    <property type="entry name" value="HisKA"/>
    <property type="match status" value="1"/>
</dbReference>
<gene>
    <name evidence="12" type="ORF">DU500_15500</name>
</gene>
<dbReference type="CDD" id="cd00130">
    <property type="entry name" value="PAS"/>
    <property type="match status" value="3"/>
</dbReference>
<dbReference type="EMBL" id="CP031150">
    <property type="protein sequence ID" value="AXG07720.1"/>
    <property type="molecule type" value="Genomic_DNA"/>
</dbReference>
<dbReference type="SMART" id="SM00086">
    <property type="entry name" value="PAC"/>
    <property type="match status" value="3"/>
</dbReference>
<dbReference type="Gene3D" id="3.40.50.2300">
    <property type="match status" value="1"/>
</dbReference>
<comment type="catalytic activity">
    <reaction evidence="1">
        <text>ATP + protein L-histidine = ADP + protein N-phospho-L-histidine.</text>
        <dbReference type="EC" id="2.7.13.3"/>
    </reaction>
</comment>
<dbReference type="GO" id="GO:0000155">
    <property type="term" value="F:phosphorelay sensor kinase activity"/>
    <property type="evidence" value="ECO:0007669"/>
    <property type="project" value="InterPro"/>
</dbReference>
<dbReference type="Gene3D" id="3.30.450.20">
    <property type="entry name" value="PAS domain"/>
    <property type="match status" value="3"/>
</dbReference>
<dbReference type="Pfam" id="PF08448">
    <property type="entry name" value="PAS_4"/>
    <property type="match status" value="2"/>
</dbReference>
<dbReference type="SMART" id="SM00387">
    <property type="entry name" value="HATPase_c"/>
    <property type="match status" value="1"/>
</dbReference>
<evidence type="ECO:0000313" key="12">
    <source>
        <dbReference type="EMBL" id="AXG07720.1"/>
    </source>
</evidence>
<evidence type="ECO:0000259" key="10">
    <source>
        <dbReference type="PROSITE" id="PS50112"/>
    </source>
</evidence>
<evidence type="ECO:0000259" key="8">
    <source>
        <dbReference type="PROSITE" id="PS50109"/>
    </source>
</evidence>
<dbReference type="InterPro" id="IPR011006">
    <property type="entry name" value="CheY-like_superfamily"/>
</dbReference>
<feature type="domain" description="Response regulatory" evidence="9">
    <location>
        <begin position="9"/>
        <end position="125"/>
    </location>
</feature>
<dbReference type="PROSITE" id="PS50109">
    <property type="entry name" value="HIS_KIN"/>
    <property type="match status" value="1"/>
</dbReference>
<feature type="domain" description="PAC" evidence="11">
    <location>
        <begin position="348"/>
        <end position="394"/>
    </location>
</feature>
<evidence type="ECO:0000256" key="5">
    <source>
        <dbReference type="ARBA" id="ARBA00022777"/>
    </source>
</evidence>
<evidence type="ECO:0000313" key="13">
    <source>
        <dbReference type="Proteomes" id="UP000253273"/>
    </source>
</evidence>
<dbReference type="InterPro" id="IPR001789">
    <property type="entry name" value="Sig_transdc_resp-reg_receiver"/>
</dbReference>
<evidence type="ECO:0000259" key="9">
    <source>
        <dbReference type="PROSITE" id="PS50110"/>
    </source>
</evidence>
<dbReference type="Pfam" id="PF02518">
    <property type="entry name" value="HATPase_c"/>
    <property type="match status" value="1"/>
</dbReference>
<dbReference type="InterPro" id="IPR036890">
    <property type="entry name" value="HATPase_C_sf"/>
</dbReference>
<dbReference type="PANTHER" id="PTHR43304">
    <property type="entry name" value="PHYTOCHROME-LIKE PROTEIN CPH1"/>
    <property type="match status" value="1"/>
</dbReference>
<dbReference type="InterPro" id="IPR013655">
    <property type="entry name" value="PAS_fold_3"/>
</dbReference>
<evidence type="ECO:0000256" key="1">
    <source>
        <dbReference type="ARBA" id="ARBA00000085"/>
    </source>
</evidence>
<dbReference type="SMART" id="SM00388">
    <property type="entry name" value="HisKA"/>
    <property type="match status" value="1"/>
</dbReference>
<dbReference type="InterPro" id="IPR003594">
    <property type="entry name" value="HATPase_dom"/>
</dbReference>
<dbReference type="PANTHER" id="PTHR43304:SF1">
    <property type="entry name" value="PAC DOMAIN-CONTAINING PROTEIN"/>
    <property type="match status" value="1"/>
</dbReference>
<dbReference type="SUPFAM" id="SSF55874">
    <property type="entry name" value="ATPase domain of HSP90 chaperone/DNA topoisomerase II/histidine kinase"/>
    <property type="match status" value="1"/>
</dbReference>
<dbReference type="InterPro" id="IPR001610">
    <property type="entry name" value="PAC"/>
</dbReference>
<dbReference type="KEGG" id="haj:DU500_15500"/>
<accession>A0A345E698</accession>
<dbReference type="OrthoDB" id="8127at2157"/>
<evidence type="ECO:0000256" key="6">
    <source>
        <dbReference type="PROSITE-ProRule" id="PRU00169"/>
    </source>
</evidence>
<feature type="domain" description="PAS" evidence="10">
    <location>
        <begin position="140"/>
        <end position="185"/>
    </location>
</feature>
<feature type="region of interest" description="Disordered" evidence="7">
    <location>
        <begin position="641"/>
        <end position="710"/>
    </location>
</feature>
<evidence type="ECO:0000256" key="4">
    <source>
        <dbReference type="ARBA" id="ARBA00022679"/>
    </source>
</evidence>
<feature type="domain" description="PAC" evidence="11">
    <location>
        <begin position="219"/>
        <end position="272"/>
    </location>
</feature>
<dbReference type="InterPro" id="IPR003661">
    <property type="entry name" value="HisK_dim/P_dom"/>
</dbReference>
<dbReference type="Pfam" id="PF08447">
    <property type="entry name" value="PAS_3"/>
    <property type="match status" value="1"/>
</dbReference>
<protein>
    <recommendedName>
        <fullName evidence="2">histidine kinase</fullName>
        <ecNumber evidence="2">2.7.13.3</ecNumber>
    </recommendedName>
</protein>
<dbReference type="SMART" id="SM00091">
    <property type="entry name" value="PAS"/>
    <property type="match status" value="3"/>
</dbReference>
<dbReference type="NCBIfam" id="TIGR00229">
    <property type="entry name" value="sensory_box"/>
    <property type="match status" value="3"/>
</dbReference>
<evidence type="ECO:0000256" key="3">
    <source>
        <dbReference type="ARBA" id="ARBA00022553"/>
    </source>
</evidence>